<reference evidence="1" key="1">
    <citation type="submission" date="2018-11" db="EMBL/GenBank/DDBJ databases">
        <authorList>
            <consortium name="Genoscope - CEA"/>
            <person name="William W."/>
        </authorList>
    </citation>
    <scope>NUCLEOTIDE SEQUENCE [LARGE SCALE GENOMIC DNA]</scope>
    <source>
        <strain evidence="1">T9AD</strain>
    </source>
</reference>
<name>A0A653B538_ECTOL</name>
<dbReference type="AlphaFoldDB" id="A0A653B538"/>
<proteinExistence type="predicted"/>
<protein>
    <submittedName>
        <fullName evidence="1">Uncharacterized protein</fullName>
    </submittedName>
</protein>
<organism evidence="1">
    <name type="scientific">Ectopseudomonas oleovorans</name>
    <name type="common">Pseudomonas oleovorans</name>
    <dbReference type="NCBI Taxonomy" id="301"/>
    <lineage>
        <taxon>Bacteria</taxon>
        <taxon>Pseudomonadati</taxon>
        <taxon>Pseudomonadota</taxon>
        <taxon>Gammaproteobacteria</taxon>
        <taxon>Pseudomonadales</taxon>
        <taxon>Pseudomonadaceae</taxon>
        <taxon>Ectopseudomonas</taxon>
    </lineage>
</organism>
<gene>
    <name evidence="1" type="ORF">POT9AD_2776</name>
</gene>
<accession>A0A653B538</accession>
<sequence>MGKYCDYLFLNNFLRLNSKVSNQLIISLAFREFLEGWHQVIEQ</sequence>
<dbReference type="EMBL" id="LR130779">
    <property type="protein sequence ID" value="VDN63751.1"/>
    <property type="molecule type" value="Genomic_DNA"/>
</dbReference>
<evidence type="ECO:0000313" key="1">
    <source>
        <dbReference type="EMBL" id="VDN63751.1"/>
    </source>
</evidence>